<name>L5JQU0_PTEAL</name>
<gene>
    <name evidence="1" type="ORF">PAL_GLEAN10013441</name>
</gene>
<reference evidence="2" key="1">
    <citation type="journal article" date="2013" name="Science">
        <title>Comparative analysis of bat genomes provides insight into the evolution of flight and immunity.</title>
        <authorList>
            <person name="Zhang G."/>
            <person name="Cowled C."/>
            <person name="Shi Z."/>
            <person name="Huang Z."/>
            <person name="Bishop-Lilly K.A."/>
            <person name="Fang X."/>
            <person name="Wynne J.W."/>
            <person name="Xiong Z."/>
            <person name="Baker M.L."/>
            <person name="Zhao W."/>
            <person name="Tachedjian M."/>
            <person name="Zhu Y."/>
            <person name="Zhou P."/>
            <person name="Jiang X."/>
            <person name="Ng J."/>
            <person name="Yang L."/>
            <person name="Wu L."/>
            <person name="Xiao J."/>
            <person name="Feng Y."/>
            <person name="Chen Y."/>
            <person name="Sun X."/>
            <person name="Zhang Y."/>
            <person name="Marsh G.A."/>
            <person name="Crameri G."/>
            <person name="Broder C.C."/>
            <person name="Frey K.G."/>
            <person name="Wang L.F."/>
            <person name="Wang J."/>
        </authorList>
    </citation>
    <scope>NUCLEOTIDE SEQUENCE [LARGE SCALE GENOMIC DNA]</scope>
</reference>
<dbReference type="Proteomes" id="UP000010552">
    <property type="component" value="Unassembled WGS sequence"/>
</dbReference>
<organism evidence="1 2">
    <name type="scientific">Pteropus alecto</name>
    <name type="common">Black flying fox</name>
    <dbReference type="NCBI Taxonomy" id="9402"/>
    <lineage>
        <taxon>Eukaryota</taxon>
        <taxon>Metazoa</taxon>
        <taxon>Chordata</taxon>
        <taxon>Craniata</taxon>
        <taxon>Vertebrata</taxon>
        <taxon>Euteleostomi</taxon>
        <taxon>Mammalia</taxon>
        <taxon>Eutheria</taxon>
        <taxon>Laurasiatheria</taxon>
        <taxon>Chiroptera</taxon>
        <taxon>Yinpterochiroptera</taxon>
        <taxon>Pteropodoidea</taxon>
        <taxon>Pteropodidae</taxon>
        <taxon>Pteropodinae</taxon>
        <taxon>Pteropus</taxon>
    </lineage>
</organism>
<dbReference type="EMBL" id="KB031152">
    <property type="protein sequence ID" value="ELK01307.1"/>
    <property type="molecule type" value="Genomic_DNA"/>
</dbReference>
<proteinExistence type="predicted"/>
<protein>
    <submittedName>
        <fullName evidence="1">Vimentin</fullName>
    </submittedName>
</protein>
<accession>L5JQU0</accession>
<dbReference type="InParanoid" id="L5JQU0"/>
<dbReference type="AlphaFoldDB" id="L5JQU0"/>
<evidence type="ECO:0000313" key="2">
    <source>
        <dbReference type="Proteomes" id="UP000010552"/>
    </source>
</evidence>
<sequence length="113" mass="12103">MEETGYLATPPGINNLRAVAVAAAAAQPTTTVRSHVHQVLILILLPQDVWYPCTASRQSSSQSCLTTSTCTYSLGSALRSSTSGSLFASTWQRVGHRPLNCAPEEQCPQSVRL</sequence>
<evidence type="ECO:0000313" key="1">
    <source>
        <dbReference type="EMBL" id="ELK01307.1"/>
    </source>
</evidence>
<keyword evidence="2" id="KW-1185">Reference proteome</keyword>